<proteinExistence type="predicted"/>
<reference evidence="1" key="2">
    <citation type="submission" date="2020-11" db="EMBL/GenBank/DDBJ databases">
        <authorList>
            <person name="McCartney M.A."/>
            <person name="Auch B."/>
            <person name="Kono T."/>
            <person name="Mallez S."/>
            <person name="Becker A."/>
            <person name="Gohl D.M."/>
            <person name="Silverstein K.A.T."/>
            <person name="Koren S."/>
            <person name="Bechman K.B."/>
            <person name="Herman A."/>
            <person name="Abrahante J.E."/>
            <person name="Garbe J."/>
        </authorList>
    </citation>
    <scope>NUCLEOTIDE SEQUENCE</scope>
    <source>
        <strain evidence="1">Duluth1</strain>
        <tissue evidence="1">Whole animal</tissue>
    </source>
</reference>
<reference evidence="1" key="1">
    <citation type="journal article" date="2019" name="bioRxiv">
        <title>The Genome of the Zebra Mussel, Dreissena polymorpha: A Resource for Invasive Species Research.</title>
        <authorList>
            <person name="McCartney M.A."/>
            <person name="Auch B."/>
            <person name="Kono T."/>
            <person name="Mallez S."/>
            <person name="Zhang Y."/>
            <person name="Obille A."/>
            <person name="Becker A."/>
            <person name="Abrahante J.E."/>
            <person name="Garbe J."/>
            <person name="Badalamenti J.P."/>
            <person name="Herman A."/>
            <person name="Mangelson H."/>
            <person name="Liachko I."/>
            <person name="Sullivan S."/>
            <person name="Sone E.D."/>
            <person name="Koren S."/>
            <person name="Silverstein K.A.T."/>
            <person name="Beckman K.B."/>
            <person name="Gohl D.M."/>
        </authorList>
    </citation>
    <scope>NUCLEOTIDE SEQUENCE</scope>
    <source>
        <strain evidence="1">Duluth1</strain>
        <tissue evidence="1">Whole animal</tissue>
    </source>
</reference>
<dbReference type="Proteomes" id="UP000828390">
    <property type="component" value="Unassembled WGS sequence"/>
</dbReference>
<name>A0A9D4RHG0_DREPO</name>
<evidence type="ECO:0000313" key="2">
    <source>
        <dbReference type="Proteomes" id="UP000828390"/>
    </source>
</evidence>
<keyword evidence="2" id="KW-1185">Reference proteome</keyword>
<organism evidence="1 2">
    <name type="scientific">Dreissena polymorpha</name>
    <name type="common">Zebra mussel</name>
    <name type="synonym">Mytilus polymorpha</name>
    <dbReference type="NCBI Taxonomy" id="45954"/>
    <lineage>
        <taxon>Eukaryota</taxon>
        <taxon>Metazoa</taxon>
        <taxon>Spiralia</taxon>
        <taxon>Lophotrochozoa</taxon>
        <taxon>Mollusca</taxon>
        <taxon>Bivalvia</taxon>
        <taxon>Autobranchia</taxon>
        <taxon>Heteroconchia</taxon>
        <taxon>Euheterodonta</taxon>
        <taxon>Imparidentia</taxon>
        <taxon>Neoheterodontei</taxon>
        <taxon>Myida</taxon>
        <taxon>Dreissenoidea</taxon>
        <taxon>Dreissenidae</taxon>
        <taxon>Dreissena</taxon>
    </lineage>
</organism>
<accession>A0A9D4RHG0</accession>
<gene>
    <name evidence="1" type="ORF">DPMN_029771</name>
</gene>
<sequence>MAVLLDLLLRQRVLFLSIEVEHNVSMKELMKNPLPIGISQESPKLCVDIAGRAGARGKMLFGRDESDKMSEMAIDCWLFNLL</sequence>
<protein>
    <submittedName>
        <fullName evidence="1">Uncharacterized protein</fullName>
    </submittedName>
</protein>
<comment type="caution">
    <text evidence="1">The sequence shown here is derived from an EMBL/GenBank/DDBJ whole genome shotgun (WGS) entry which is preliminary data.</text>
</comment>
<evidence type="ECO:0000313" key="1">
    <source>
        <dbReference type="EMBL" id="KAH3866672.1"/>
    </source>
</evidence>
<dbReference type="EMBL" id="JAIWYP010000002">
    <property type="protein sequence ID" value="KAH3866672.1"/>
    <property type="molecule type" value="Genomic_DNA"/>
</dbReference>
<dbReference type="AlphaFoldDB" id="A0A9D4RHG0"/>